<protein>
    <submittedName>
        <fullName evidence="2">Uncharacterized protein</fullName>
    </submittedName>
</protein>
<name>A0ABP9PP06_9BACT</name>
<evidence type="ECO:0000313" key="2">
    <source>
        <dbReference type="EMBL" id="GAA5149582.1"/>
    </source>
</evidence>
<feature type="compositionally biased region" description="Low complexity" evidence="1">
    <location>
        <begin position="175"/>
        <end position="185"/>
    </location>
</feature>
<sequence length="185" mass="19667">MWQIKCVLFPLVLAVVLPGCGLFKKKEKEKPAGPKTTLVGIVEMVNPEQNYVLIRCEVLPDFGAGTELVAVDATGTETKLKLTPERKGRYLTADILSGQPKVMNLVVRRTSGNEPLNVPTVPAPVKPMPGTEAPMPLMPTLPTISLESINAQQFPQSPGPAEAVPLPAVPPAAPAPVGELEPPVQ</sequence>
<reference evidence="3" key="1">
    <citation type="journal article" date="2019" name="Int. J. Syst. Evol. Microbiol.">
        <title>The Global Catalogue of Microorganisms (GCM) 10K type strain sequencing project: providing services to taxonomists for standard genome sequencing and annotation.</title>
        <authorList>
            <consortium name="The Broad Institute Genomics Platform"/>
            <consortium name="The Broad Institute Genome Sequencing Center for Infectious Disease"/>
            <person name="Wu L."/>
            <person name="Ma J."/>
        </authorList>
    </citation>
    <scope>NUCLEOTIDE SEQUENCE [LARGE SCALE GENOMIC DNA]</scope>
    <source>
        <strain evidence="3">JCM 18053</strain>
    </source>
</reference>
<accession>A0ABP9PP06</accession>
<proteinExistence type="predicted"/>
<evidence type="ECO:0000256" key="1">
    <source>
        <dbReference type="SAM" id="MobiDB-lite"/>
    </source>
</evidence>
<dbReference type="RefSeq" id="WP_345738917.1">
    <property type="nucleotide sequence ID" value="NZ_BAABIA010000014.1"/>
</dbReference>
<evidence type="ECO:0000313" key="3">
    <source>
        <dbReference type="Proteomes" id="UP001499852"/>
    </source>
</evidence>
<dbReference type="Proteomes" id="UP001499852">
    <property type="component" value="Unassembled WGS sequence"/>
</dbReference>
<keyword evidence="3" id="KW-1185">Reference proteome</keyword>
<comment type="caution">
    <text evidence="2">The sequence shown here is derived from an EMBL/GenBank/DDBJ whole genome shotgun (WGS) entry which is preliminary data.</text>
</comment>
<gene>
    <name evidence="2" type="ORF">GCM10023213_47480</name>
</gene>
<feature type="region of interest" description="Disordered" evidence="1">
    <location>
        <begin position="148"/>
        <end position="185"/>
    </location>
</feature>
<organism evidence="2 3">
    <name type="scientific">Prosthecobacter algae</name>
    <dbReference type="NCBI Taxonomy" id="1144682"/>
    <lineage>
        <taxon>Bacteria</taxon>
        <taxon>Pseudomonadati</taxon>
        <taxon>Verrucomicrobiota</taxon>
        <taxon>Verrucomicrobiia</taxon>
        <taxon>Verrucomicrobiales</taxon>
        <taxon>Verrucomicrobiaceae</taxon>
        <taxon>Prosthecobacter</taxon>
    </lineage>
</organism>
<dbReference type="EMBL" id="BAABIA010000014">
    <property type="protein sequence ID" value="GAA5149582.1"/>
    <property type="molecule type" value="Genomic_DNA"/>
</dbReference>